<dbReference type="InterPro" id="IPR002711">
    <property type="entry name" value="HNH"/>
</dbReference>
<gene>
    <name evidence="3" type="ORF">ACFQBT_16865</name>
</gene>
<evidence type="ECO:0000256" key="1">
    <source>
        <dbReference type="SAM" id="MobiDB-lite"/>
    </source>
</evidence>
<keyword evidence="3" id="KW-0540">Nuclease</keyword>
<accession>A0ABW2AWG7</accession>
<dbReference type="EMBL" id="JBHSWJ010000002">
    <property type="protein sequence ID" value="MFC6715392.1"/>
    <property type="molecule type" value="Genomic_DNA"/>
</dbReference>
<proteinExistence type="predicted"/>
<keyword evidence="4" id="KW-1185">Reference proteome</keyword>
<protein>
    <submittedName>
        <fullName evidence="3">HNH endonuclease</fullName>
    </submittedName>
</protein>
<keyword evidence="3" id="KW-0378">Hydrolase</keyword>
<dbReference type="Pfam" id="PF01844">
    <property type="entry name" value="HNH"/>
    <property type="match status" value="1"/>
</dbReference>
<dbReference type="Proteomes" id="UP001596356">
    <property type="component" value="Unassembled WGS sequence"/>
</dbReference>
<dbReference type="CDD" id="cd00085">
    <property type="entry name" value="HNHc"/>
    <property type="match status" value="1"/>
</dbReference>
<feature type="domain" description="HNH nuclease" evidence="2">
    <location>
        <begin position="187"/>
        <end position="237"/>
    </location>
</feature>
<evidence type="ECO:0000259" key="2">
    <source>
        <dbReference type="SMART" id="SM00507"/>
    </source>
</evidence>
<dbReference type="InterPro" id="IPR003615">
    <property type="entry name" value="HNH_nuc"/>
</dbReference>
<dbReference type="RefSeq" id="WP_377824471.1">
    <property type="nucleotide sequence ID" value="NZ_JBHSWJ010000002.1"/>
</dbReference>
<feature type="region of interest" description="Disordered" evidence="1">
    <location>
        <begin position="87"/>
        <end position="115"/>
    </location>
</feature>
<comment type="caution">
    <text evidence="3">The sequence shown here is derived from an EMBL/GenBank/DDBJ whole genome shotgun (WGS) entry which is preliminary data.</text>
</comment>
<evidence type="ECO:0000313" key="4">
    <source>
        <dbReference type="Proteomes" id="UP001596356"/>
    </source>
</evidence>
<dbReference type="Gene3D" id="1.10.30.50">
    <property type="match status" value="1"/>
</dbReference>
<organism evidence="3 4">
    <name type="scientific">Branchiibius cervicis</name>
    <dbReference type="NCBI Taxonomy" id="908252"/>
    <lineage>
        <taxon>Bacteria</taxon>
        <taxon>Bacillati</taxon>
        <taxon>Actinomycetota</taxon>
        <taxon>Actinomycetes</taxon>
        <taxon>Micrococcales</taxon>
        <taxon>Dermacoccaceae</taxon>
        <taxon>Branchiibius</taxon>
    </lineage>
</organism>
<sequence>MSQRWTVLGDRGLGEAARAAAARIAPEQIAARHTKVIGDRHVSFRSAPDAMLRLSALLPLRDGMACVQALQAAADAAVAAPTAVAPTAEPRSAGEAPAGATAPTAEQTGRWGLSGTRREQWRQAHADALVANGDAHLQGYGSIPGDLARDLISAHPDLEPQIRRIFTAPDTGDLISMESQARTYTGLLREFIRLRDQHCRTPFCESPIRHVDHIQAAASGGPTTAGNGAGTCEHCNDAKQLPGNTVTGNAQHTAHTIGRVTAHSFPPAPPGGSAAPPAIGLPPTPPRFADRTPARRSSTPRIPVTKAAIQDFMRNLPGHYDAPRRQ</sequence>
<evidence type="ECO:0000313" key="3">
    <source>
        <dbReference type="EMBL" id="MFC6715392.1"/>
    </source>
</evidence>
<keyword evidence="3" id="KW-0255">Endonuclease</keyword>
<reference evidence="4" key="1">
    <citation type="journal article" date="2019" name="Int. J. Syst. Evol. Microbiol.">
        <title>The Global Catalogue of Microorganisms (GCM) 10K type strain sequencing project: providing services to taxonomists for standard genome sequencing and annotation.</title>
        <authorList>
            <consortium name="The Broad Institute Genomics Platform"/>
            <consortium name="The Broad Institute Genome Sequencing Center for Infectious Disease"/>
            <person name="Wu L."/>
            <person name="Ma J."/>
        </authorList>
    </citation>
    <scope>NUCLEOTIDE SEQUENCE [LARGE SCALE GENOMIC DNA]</scope>
    <source>
        <strain evidence="4">NBRC 106593</strain>
    </source>
</reference>
<feature type="compositionally biased region" description="Low complexity" evidence="1">
    <location>
        <begin position="87"/>
        <end position="106"/>
    </location>
</feature>
<dbReference type="SMART" id="SM00507">
    <property type="entry name" value="HNHc"/>
    <property type="match status" value="1"/>
</dbReference>
<name>A0ABW2AWG7_9MICO</name>
<dbReference type="GO" id="GO:0004519">
    <property type="term" value="F:endonuclease activity"/>
    <property type="evidence" value="ECO:0007669"/>
    <property type="project" value="UniProtKB-KW"/>
</dbReference>
<feature type="region of interest" description="Disordered" evidence="1">
    <location>
        <begin position="267"/>
        <end position="308"/>
    </location>
</feature>